<comment type="caution">
    <text evidence="5">The sequence shown here is derived from an EMBL/GenBank/DDBJ whole genome shotgun (WGS) entry which is preliminary data.</text>
</comment>
<keyword evidence="6" id="KW-1185">Reference proteome</keyword>
<dbReference type="RefSeq" id="WP_289843139.1">
    <property type="nucleotide sequence ID" value="NZ_CATKSH010000035.1"/>
</dbReference>
<dbReference type="InterPro" id="IPR036388">
    <property type="entry name" value="WH-like_DNA-bd_sf"/>
</dbReference>
<evidence type="ECO:0000313" key="6">
    <source>
        <dbReference type="Proteomes" id="UP001176960"/>
    </source>
</evidence>
<gene>
    <name evidence="5" type="ORF">LMG32879_003004</name>
</gene>
<evidence type="ECO:0000256" key="3">
    <source>
        <dbReference type="ARBA" id="ARBA00023125"/>
    </source>
</evidence>
<dbReference type="InterPro" id="IPR005650">
    <property type="entry name" value="BlaI_family"/>
</dbReference>
<dbReference type="InterPro" id="IPR036390">
    <property type="entry name" value="WH_DNA-bd_sf"/>
</dbReference>
<dbReference type="GO" id="GO:0003677">
    <property type="term" value="F:DNA binding"/>
    <property type="evidence" value="ECO:0007669"/>
    <property type="project" value="UniProtKB-KW"/>
</dbReference>
<comment type="similarity">
    <text evidence="1">Belongs to the BlaI transcriptional regulatory family.</text>
</comment>
<dbReference type="Pfam" id="PF03965">
    <property type="entry name" value="Penicillinase_R"/>
    <property type="match status" value="1"/>
</dbReference>
<accession>A0AA35UIJ6</accession>
<dbReference type="GO" id="GO:0045892">
    <property type="term" value="P:negative regulation of DNA-templated transcription"/>
    <property type="evidence" value="ECO:0007669"/>
    <property type="project" value="InterPro"/>
</dbReference>
<evidence type="ECO:0000256" key="4">
    <source>
        <dbReference type="ARBA" id="ARBA00023163"/>
    </source>
</evidence>
<keyword evidence="4" id="KW-0804">Transcription</keyword>
<keyword evidence="2" id="KW-0805">Transcription regulation</keyword>
<protein>
    <submittedName>
        <fullName evidence="5">BlaI/MecI/CopY family transcriptional regulator</fullName>
    </submittedName>
</protein>
<reference evidence="5" key="1">
    <citation type="submission" date="2023-03" db="EMBL/GenBank/DDBJ databases">
        <authorList>
            <person name="Cleenwerck I."/>
        </authorList>
    </citation>
    <scope>NUCLEOTIDE SEQUENCE</scope>
    <source>
        <strain evidence="5">LMG 32879</strain>
    </source>
</reference>
<organism evidence="5 6">
    <name type="scientific">Brytella acorum</name>
    <dbReference type="NCBI Taxonomy" id="2959299"/>
    <lineage>
        <taxon>Bacteria</taxon>
        <taxon>Pseudomonadati</taxon>
        <taxon>Pseudomonadota</taxon>
        <taxon>Alphaproteobacteria</taxon>
        <taxon>Acetobacterales</taxon>
        <taxon>Acetobacteraceae</taxon>
        <taxon>Brytella</taxon>
    </lineage>
</organism>
<evidence type="ECO:0000313" key="5">
    <source>
        <dbReference type="EMBL" id="CAI9122147.1"/>
    </source>
</evidence>
<dbReference type="Gene3D" id="1.10.4040.10">
    <property type="entry name" value="Penicillinase repressor domain"/>
    <property type="match status" value="1"/>
</dbReference>
<name>A0AA35UIJ6_9PROT</name>
<keyword evidence="3" id="KW-0238">DNA-binding</keyword>
<evidence type="ECO:0000256" key="1">
    <source>
        <dbReference type="ARBA" id="ARBA00011046"/>
    </source>
</evidence>
<dbReference type="Proteomes" id="UP001176960">
    <property type="component" value="Unassembled WGS sequence"/>
</dbReference>
<evidence type="ECO:0000256" key="2">
    <source>
        <dbReference type="ARBA" id="ARBA00023015"/>
    </source>
</evidence>
<dbReference type="EMBL" id="CATKSH010000035">
    <property type="protein sequence ID" value="CAI9122147.1"/>
    <property type="molecule type" value="Genomic_DNA"/>
</dbReference>
<proteinExistence type="inferred from homology"/>
<dbReference type="Gene3D" id="1.10.10.10">
    <property type="entry name" value="Winged helix-like DNA-binding domain superfamily/Winged helix DNA-binding domain"/>
    <property type="match status" value="1"/>
</dbReference>
<dbReference type="SUPFAM" id="SSF46785">
    <property type="entry name" value="Winged helix' DNA-binding domain"/>
    <property type="match status" value="1"/>
</dbReference>
<dbReference type="AlphaFoldDB" id="A0AA35UIJ6"/>
<sequence>MSMEPTIGAQELALLQDIEAHAPATVGDVFARYGRANALARTTVLTMMERLRAKGYLTRVADGHLFRYDVSRPVAQARRDTIAAFVDRTLGGSVAPLCAFMAERGSLSAEERATLEALLRTLDDEGEERP</sequence>